<proteinExistence type="predicted"/>
<dbReference type="OrthoDB" id="8367841at2759"/>
<comment type="caution">
    <text evidence="1">The sequence shown here is derived from an EMBL/GenBank/DDBJ whole genome shotgun (WGS) entry which is preliminary data.</text>
</comment>
<accession>A0A4Y2J6P7</accession>
<evidence type="ECO:0000313" key="2">
    <source>
        <dbReference type="Proteomes" id="UP000499080"/>
    </source>
</evidence>
<keyword evidence="2" id="KW-1185">Reference proteome</keyword>
<sequence>MLSSSRLMSDTFLQASLREQVHREEHIRPVSRQPQGFLHPFLQLQDIIFRRDSGAASLYILRGERPNRVCTQPHSRGFLSCPNHFCIWKSCCIHG</sequence>
<name>A0A4Y2J6P7_ARAVE</name>
<gene>
    <name evidence="1" type="ORF">AVEN_38366_1</name>
</gene>
<dbReference type="Proteomes" id="UP000499080">
    <property type="component" value="Unassembled WGS sequence"/>
</dbReference>
<protein>
    <submittedName>
        <fullName evidence="1">Uncharacterized protein</fullName>
    </submittedName>
</protein>
<dbReference type="EMBL" id="BGPR01003247">
    <property type="protein sequence ID" value="GBM85594.1"/>
    <property type="molecule type" value="Genomic_DNA"/>
</dbReference>
<dbReference type="AlphaFoldDB" id="A0A4Y2J6P7"/>
<evidence type="ECO:0000313" key="1">
    <source>
        <dbReference type="EMBL" id="GBM85594.1"/>
    </source>
</evidence>
<organism evidence="1 2">
    <name type="scientific">Araneus ventricosus</name>
    <name type="common">Orbweaver spider</name>
    <name type="synonym">Epeira ventricosa</name>
    <dbReference type="NCBI Taxonomy" id="182803"/>
    <lineage>
        <taxon>Eukaryota</taxon>
        <taxon>Metazoa</taxon>
        <taxon>Ecdysozoa</taxon>
        <taxon>Arthropoda</taxon>
        <taxon>Chelicerata</taxon>
        <taxon>Arachnida</taxon>
        <taxon>Araneae</taxon>
        <taxon>Araneomorphae</taxon>
        <taxon>Entelegynae</taxon>
        <taxon>Araneoidea</taxon>
        <taxon>Araneidae</taxon>
        <taxon>Araneus</taxon>
    </lineage>
</organism>
<reference evidence="1 2" key="1">
    <citation type="journal article" date="2019" name="Sci. Rep.">
        <title>Orb-weaving spider Araneus ventricosus genome elucidates the spidroin gene catalogue.</title>
        <authorList>
            <person name="Kono N."/>
            <person name="Nakamura H."/>
            <person name="Ohtoshi R."/>
            <person name="Moran D.A.P."/>
            <person name="Shinohara A."/>
            <person name="Yoshida Y."/>
            <person name="Fujiwara M."/>
            <person name="Mori M."/>
            <person name="Tomita M."/>
            <person name="Arakawa K."/>
        </authorList>
    </citation>
    <scope>NUCLEOTIDE SEQUENCE [LARGE SCALE GENOMIC DNA]</scope>
</reference>